<reference evidence="1 2" key="1">
    <citation type="submission" date="2019-03" db="EMBL/GenBank/DDBJ databases">
        <title>Paraburkholderia sp. 7MH5, isolated from subtropical forest soil.</title>
        <authorList>
            <person name="Gao Z.-H."/>
            <person name="Qiu L.-H."/>
        </authorList>
    </citation>
    <scope>NUCLEOTIDE SEQUENCE [LARGE SCALE GENOMIC DNA]</scope>
    <source>
        <strain evidence="1 2">7MH5</strain>
    </source>
</reference>
<organism evidence="1 2">
    <name type="scientific">Paraburkholderia pallida</name>
    <dbReference type="NCBI Taxonomy" id="2547399"/>
    <lineage>
        <taxon>Bacteria</taxon>
        <taxon>Pseudomonadati</taxon>
        <taxon>Pseudomonadota</taxon>
        <taxon>Betaproteobacteria</taxon>
        <taxon>Burkholderiales</taxon>
        <taxon>Burkholderiaceae</taxon>
        <taxon>Paraburkholderia</taxon>
    </lineage>
</organism>
<keyword evidence="2" id="KW-1185">Reference proteome</keyword>
<dbReference type="GO" id="GO:0006310">
    <property type="term" value="P:DNA recombination"/>
    <property type="evidence" value="ECO:0007669"/>
    <property type="project" value="InterPro"/>
</dbReference>
<dbReference type="GO" id="GO:0003677">
    <property type="term" value="F:DNA binding"/>
    <property type="evidence" value="ECO:0007669"/>
    <property type="project" value="InterPro"/>
</dbReference>
<dbReference type="Proteomes" id="UP000295727">
    <property type="component" value="Chromosome 1"/>
</dbReference>
<dbReference type="KEGG" id="ppai:E1956_01200"/>
<sequence>MVFVRATRYVYDVLKSVDYDISLITPAHLDLAAAAVFKRESEVSAYKAVGHMEEFADMLDANGLCRLRLDWRCRKKVRPEKLGTDRIEDVLPVAEPDDRLPKEEAIRAVGWLYQNIPSKGPVNGVANPDRIAILITTILVCTGLRIGEVLTLPEDPLLTERDGTRSLRYARLKGRRDHITVEWKVKPLLSATVELVEGAIRELHELTDGARNVARSFSRTGRLLAGKKIKPILGPGDILQLVGLEGRNVAQFLKQRNIPYEVVNKKIRVGKPDFLAGIIRDHWSLPMLRGPKGKGLELHQALCVVYTNQMHRGTKTTLLYAAQPVADLQIRDFLTARTGTRSIFDRSGIVDADGHPIDISSKGFRHFLNNLLDEGGAPDLVQTKWFGRKNPTDTRAYQHLTPAQRARKVVDDIMAGKVEGKVADIVKPLPTDVARGFLLTRVQAVHDVGPGMCVHDFQMMPCPKYLECTADCDEYVWEKGDPERKDALLRQMAFVQGTIRAALGRKAAGGIVKSDWWKHLKTKYRQLLKQMKSSALNKSDIDRYIAENGLDSGGEFSEPVPEESG</sequence>
<dbReference type="GO" id="GO:0015074">
    <property type="term" value="P:DNA integration"/>
    <property type="evidence" value="ECO:0007669"/>
    <property type="project" value="InterPro"/>
</dbReference>
<gene>
    <name evidence="1" type="ORF">E1956_01200</name>
</gene>
<name>A0A4V1AZ90_9BURK</name>
<dbReference type="OrthoDB" id="6725579at2"/>
<evidence type="ECO:0000313" key="1">
    <source>
        <dbReference type="EMBL" id="QBQ98442.1"/>
    </source>
</evidence>
<dbReference type="InterPro" id="IPR013762">
    <property type="entry name" value="Integrase-like_cat_sf"/>
</dbReference>
<proteinExistence type="predicted"/>
<protein>
    <submittedName>
        <fullName evidence="1">Integrase</fullName>
    </submittedName>
</protein>
<dbReference type="Gene3D" id="1.10.443.10">
    <property type="entry name" value="Intergrase catalytic core"/>
    <property type="match status" value="1"/>
</dbReference>
<dbReference type="EMBL" id="CP038148">
    <property type="protein sequence ID" value="QBQ98442.1"/>
    <property type="molecule type" value="Genomic_DNA"/>
</dbReference>
<accession>A0A4V1AZ90</accession>
<dbReference type="AlphaFoldDB" id="A0A4V1AZ90"/>
<evidence type="ECO:0000313" key="2">
    <source>
        <dbReference type="Proteomes" id="UP000295727"/>
    </source>
</evidence>